<dbReference type="Proteomes" id="UP000324832">
    <property type="component" value="Unassembled WGS sequence"/>
</dbReference>
<protein>
    <submittedName>
        <fullName evidence="2">Uncharacterized protein</fullName>
    </submittedName>
</protein>
<reference evidence="2 3" key="1">
    <citation type="submission" date="2017-07" db="EMBL/GenBank/DDBJ databases">
        <authorList>
            <person name="Talla V."/>
            <person name="Backstrom N."/>
        </authorList>
    </citation>
    <scope>NUCLEOTIDE SEQUENCE [LARGE SCALE GENOMIC DNA]</scope>
</reference>
<accession>A0A5E4PZ17</accession>
<feature type="compositionally biased region" description="Basic and acidic residues" evidence="1">
    <location>
        <begin position="69"/>
        <end position="84"/>
    </location>
</feature>
<keyword evidence="3" id="KW-1185">Reference proteome</keyword>
<gene>
    <name evidence="2" type="ORF">LSINAPIS_LOCUS3229</name>
</gene>
<sequence length="192" mass="22205">MRVLVSISMIESYNSNRFKRAHSDNFNVLLSIYKMNPLKNSDVYKKFSNRVLMSRPDGPKPDLNLNSNESDREKQNDNAKSKDVDELAHDAVNVSLPYAVHHANERFTAGTAAFDSSTKIAINLQTDDNFTKLNQRITRPPYANIIKKDQNEIIPYFDDKDETKMVMKVLNLNKQENEEDRTSDTYLDVWKL</sequence>
<feature type="region of interest" description="Disordered" evidence="1">
    <location>
        <begin position="52"/>
        <end position="84"/>
    </location>
</feature>
<name>A0A5E4PZ17_9NEOP</name>
<proteinExistence type="predicted"/>
<evidence type="ECO:0000256" key="1">
    <source>
        <dbReference type="SAM" id="MobiDB-lite"/>
    </source>
</evidence>
<organism evidence="2 3">
    <name type="scientific">Leptidea sinapis</name>
    <dbReference type="NCBI Taxonomy" id="189913"/>
    <lineage>
        <taxon>Eukaryota</taxon>
        <taxon>Metazoa</taxon>
        <taxon>Ecdysozoa</taxon>
        <taxon>Arthropoda</taxon>
        <taxon>Hexapoda</taxon>
        <taxon>Insecta</taxon>
        <taxon>Pterygota</taxon>
        <taxon>Neoptera</taxon>
        <taxon>Endopterygota</taxon>
        <taxon>Lepidoptera</taxon>
        <taxon>Glossata</taxon>
        <taxon>Ditrysia</taxon>
        <taxon>Papilionoidea</taxon>
        <taxon>Pieridae</taxon>
        <taxon>Dismorphiinae</taxon>
        <taxon>Leptidea</taxon>
    </lineage>
</organism>
<dbReference type="AlphaFoldDB" id="A0A5E4PZ17"/>
<evidence type="ECO:0000313" key="2">
    <source>
        <dbReference type="EMBL" id="VVC90287.1"/>
    </source>
</evidence>
<dbReference type="EMBL" id="FZQP02000759">
    <property type="protein sequence ID" value="VVC90287.1"/>
    <property type="molecule type" value="Genomic_DNA"/>
</dbReference>
<evidence type="ECO:0000313" key="3">
    <source>
        <dbReference type="Proteomes" id="UP000324832"/>
    </source>
</evidence>